<protein>
    <recommendedName>
        <fullName evidence="5">Beta-lactamase</fullName>
        <ecNumber evidence="5">3.5.2.6</ecNumber>
    </recommendedName>
</protein>
<dbReference type="SUPFAM" id="SSF56601">
    <property type="entry name" value="beta-lactamase/transpeptidase-like"/>
    <property type="match status" value="1"/>
</dbReference>
<dbReference type="InterPro" id="IPR001466">
    <property type="entry name" value="Beta-lactam-related"/>
</dbReference>
<dbReference type="GO" id="GO:0046677">
    <property type="term" value="P:response to antibiotic"/>
    <property type="evidence" value="ECO:0007669"/>
    <property type="project" value="UniProtKB-UniRule"/>
</dbReference>
<evidence type="ECO:0000256" key="3">
    <source>
        <dbReference type="ARBA" id="ARBA00023251"/>
    </source>
</evidence>
<dbReference type="RefSeq" id="WP_200310088.1">
    <property type="nucleotide sequence ID" value="NZ_JAENIM010000015.1"/>
</dbReference>
<gene>
    <name evidence="7" type="ORF">JIN82_02625</name>
</gene>
<dbReference type="InterPro" id="IPR001586">
    <property type="entry name" value="Beta-lactam_class-C_AS"/>
</dbReference>
<proteinExistence type="inferred from homology"/>
<dbReference type="Gene3D" id="3.40.710.10">
    <property type="entry name" value="DD-peptidase/beta-lactamase superfamily"/>
    <property type="match status" value="1"/>
</dbReference>
<dbReference type="Proteomes" id="UP000624703">
    <property type="component" value="Unassembled WGS sequence"/>
</dbReference>
<evidence type="ECO:0000256" key="1">
    <source>
        <dbReference type="ARBA" id="ARBA00007840"/>
    </source>
</evidence>
<accession>A0A8J7SHW1</accession>
<keyword evidence="3 5" id="KW-0046">Antibiotic resistance</keyword>
<comment type="similarity">
    <text evidence="4">Belongs to the beta-lactamase family.</text>
</comment>
<evidence type="ECO:0000256" key="4">
    <source>
        <dbReference type="ARBA" id="ARBA00038473"/>
    </source>
</evidence>
<dbReference type="PANTHER" id="PTHR22935">
    <property type="entry name" value="PENICILLIN-BINDING PROTEIN"/>
    <property type="match status" value="1"/>
</dbReference>
<organism evidence="7 8">
    <name type="scientific">Persicirhabdus sediminis</name>
    <dbReference type="NCBI Taxonomy" id="454144"/>
    <lineage>
        <taxon>Bacteria</taxon>
        <taxon>Pseudomonadati</taxon>
        <taxon>Verrucomicrobiota</taxon>
        <taxon>Verrucomicrobiia</taxon>
        <taxon>Verrucomicrobiales</taxon>
        <taxon>Verrucomicrobiaceae</taxon>
        <taxon>Persicirhabdus</taxon>
    </lineage>
</organism>
<name>A0A8J7SHW1_9BACT</name>
<dbReference type="EC" id="3.5.2.6" evidence="5"/>
<reference evidence="7" key="1">
    <citation type="submission" date="2021-01" db="EMBL/GenBank/DDBJ databases">
        <title>Modified the classification status of verrucomicrobia.</title>
        <authorList>
            <person name="Feng X."/>
        </authorList>
    </citation>
    <scope>NUCLEOTIDE SEQUENCE</scope>
    <source>
        <strain evidence="7">_KCTC 22039</strain>
    </source>
</reference>
<dbReference type="EMBL" id="JAENIM010000015">
    <property type="protein sequence ID" value="MBK1790046.1"/>
    <property type="molecule type" value="Genomic_DNA"/>
</dbReference>
<dbReference type="PANTHER" id="PTHR22935:SF95">
    <property type="entry name" value="BETA-LACTAMASE-LIKE 1-RELATED"/>
    <property type="match status" value="1"/>
</dbReference>
<comment type="catalytic activity">
    <reaction evidence="5">
        <text>a beta-lactam + H2O = a substituted beta-amino acid</text>
        <dbReference type="Rhea" id="RHEA:20401"/>
        <dbReference type="ChEBI" id="CHEBI:15377"/>
        <dbReference type="ChEBI" id="CHEBI:35627"/>
        <dbReference type="ChEBI" id="CHEBI:140347"/>
        <dbReference type="EC" id="3.5.2.6"/>
    </reaction>
</comment>
<keyword evidence="8" id="KW-1185">Reference proteome</keyword>
<dbReference type="AlphaFoldDB" id="A0A8J7SHW1"/>
<evidence type="ECO:0000313" key="8">
    <source>
        <dbReference type="Proteomes" id="UP000624703"/>
    </source>
</evidence>
<dbReference type="InterPro" id="IPR051478">
    <property type="entry name" value="Beta-lactamase-like_AB/R"/>
</dbReference>
<comment type="similarity">
    <text evidence="1 5">Belongs to the class-C beta-lactamase family.</text>
</comment>
<evidence type="ECO:0000313" key="7">
    <source>
        <dbReference type="EMBL" id="MBK1790046.1"/>
    </source>
</evidence>
<keyword evidence="2 5" id="KW-0378">Hydrolase</keyword>
<feature type="domain" description="Beta-lactamase-related" evidence="6">
    <location>
        <begin position="47"/>
        <end position="312"/>
    </location>
</feature>
<sequence>MEKKQSLSDAAKIYQRHLSKGQIVTAELKDGNASYSITNSNDPDREYAQKILFEIGSVSKVFNGLLLAQSVVDGQLSLDDQVKDLLPDLNFTDSRVGRIELRQLVTHSSGLPDFPDNFMESCDPSDPYAHYDRYRLRTWLERVQLKGEAPFEFQYSNFGVALLAMVLTETYQKSWEVLIREKVTQPLGLVDTAVDLTDEQAQRFAPPYLGEMRVKPMRWTAVVAAGGLKSTAEDLVKFAQALLSPEQTSLNEAIKLMLSPQVHMENMGLGIFSYKGSSGSQVYGHVGGTTGHRCVFEISPSELTANIVLVNNFLMDGRLIIEKSYENQTRYDQQEHHLDRKLLSEYVGRYKISSKTPDYIQDGEFIVELKGSQLMIQLVGSCFLHPQIRLFSNSNRDQFFTKEPSAGCEFVRINGKISSLVYSDLFQVHEKWKAQKTQ</sequence>
<dbReference type="Pfam" id="PF00144">
    <property type="entry name" value="Beta-lactamase"/>
    <property type="match status" value="1"/>
</dbReference>
<dbReference type="GO" id="GO:0008800">
    <property type="term" value="F:beta-lactamase activity"/>
    <property type="evidence" value="ECO:0007669"/>
    <property type="project" value="UniProtKB-UniRule"/>
</dbReference>
<evidence type="ECO:0000259" key="6">
    <source>
        <dbReference type="Pfam" id="PF00144"/>
    </source>
</evidence>
<dbReference type="InterPro" id="IPR012338">
    <property type="entry name" value="Beta-lactam/transpept-like"/>
</dbReference>
<dbReference type="GO" id="GO:0017001">
    <property type="term" value="P:antibiotic catabolic process"/>
    <property type="evidence" value="ECO:0007669"/>
    <property type="project" value="InterPro"/>
</dbReference>
<dbReference type="GO" id="GO:0030288">
    <property type="term" value="C:outer membrane-bounded periplasmic space"/>
    <property type="evidence" value="ECO:0007669"/>
    <property type="project" value="InterPro"/>
</dbReference>
<evidence type="ECO:0000256" key="2">
    <source>
        <dbReference type="ARBA" id="ARBA00022801"/>
    </source>
</evidence>
<comment type="caution">
    <text evidence="7">The sequence shown here is derived from an EMBL/GenBank/DDBJ whole genome shotgun (WGS) entry which is preliminary data.</text>
</comment>
<evidence type="ECO:0000256" key="5">
    <source>
        <dbReference type="RuleBase" id="RU361140"/>
    </source>
</evidence>
<dbReference type="PROSITE" id="PS00336">
    <property type="entry name" value="BETA_LACTAMASE_C"/>
    <property type="match status" value="1"/>
</dbReference>